<reference evidence="7 8" key="1">
    <citation type="submission" date="2014-09" db="EMBL/GenBank/DDBJ databases">
        <authorList>
            <person name="Ellenberger Sabrina"/>
        </authorList>
    </citation>
    <scope>NUCLEOTIDE SEQUENCE [LARGE SCALE GENOMIC DNA]</scope>
    <source>
        <strain evidence="7 8">CBS 412.66</strain>
    </source>
</reference>
<dbReference type="InterPro" id="IPR016024">
    <property type="entry name" value="ARM-type_fold"/>
</dbReference>
<dbReference type="Gene3D" id="1.25.10.10">
    <property type="entry name" value="Leucine-rich Repeat Variant"/>
    <property type="match status" value="1"/>
</dbReference>
<dbReference type="GO" id="GO:0006606">
    <property type="term" value="P:protein import into nucleus"/>
    <property type="evidence" value="ECO:0007669"/>
    <property type="project" value="InterPro"/>
</dbReference>
<keyword evidence="4" id="KW-0677">Repeat</keyword>
<dbReference type="GO" id="GO:0061982">
    <property type="term" value="P:meiosis I cell cycle process"/>
    <property type="evidence" value="ECO:0007669"/>
    <property type="project" value="UniProtKB-ARBA"/>
</dbReference>
<evidence type="ECO:0000256" key="3">
    <source>
        <dbReference type="ARBA" id="ARBA00022490"/>
    </source>
</evidence>
<dbReference type="InterPro" id="IPR027417">
    <property type="entry name" value="P-loop_NTPase"/>
</dbReference>
<dbReference type="SUPFAM" id="SSF52540">
    <property type="entry name" value="P-loop containing nucleoside triphosphate hydrolases"/>
    <property type="match status" value="1"/>
</dbReference>
<dbReference type="InterPro" id="IPR058584">
    <property type="entry name" value="IMB1_TNPO1-like_TPR"/>
</dbReference>
<gene>
    <name evidence="7" type="primary">PARPA_02372.1 scaffold 4085</name>
</gene>
<dbReference type="PANTHER" id="PTHR10527">
    <property type="entry name" value="IMPORTIN BETA"/>
    <property type="match status" value="1"/>
</dbReference>
<evidence type="ECO:0000259" key="6">
    <source>
        <dbReference type="PROSITE" id="PS50162"/>
    </source>
</evidence>
<evidence type="ECO:0000256" key="2">
    <source>
        <dbReference type="ARBA" id="ARBA00022448"/>
    </source>
</evidence>
<dbReference type="GO" id="GO:0006310">
    <property type="term" value="P:DNA recombination"/>
    <property type="evidence" value="ECO:0007669"/>
    <property type="project" value="UniProtKB-ARBA"/>
</dbReference>
<dbReference type="SUPFAM" id="SSF48371">
    <property type="entry name" value="ARM repeat"/>
    <property type="match status" value="1"/>
</dbReference>
<dbReference type="InterPro" id="IPR020588">
    <property type="entry name" value="RecA_ATP-bd"/>
</dbReference>
<dbReference type="OrthoDB" id="10263328at2759"/>
<dbReference type="Pfam" id="PF08423">
    <property type="entry name" value="Rad51"/>
    <property type="match status" value="1"/>
</dbReference>
<evidence type="ECO:0000256" key="4">
    <source>
        <dbReference type="ARBA" id="ARBA00022737"/>
    </source>
</evidence>
<evidence type="ECO:0000313" key="7">
    <source>
        <dbReference type="EMBL" id="CEP08957.1"/>
    </source>
</evidence>
<organism evidence="7 8">
    <name type="scientific">Parasitella parasitica</name>
    <dbReference type="NCBI Taxonomy" id="35722"/>
    <lineage>
        <taxon>Eukaryota</taxon>
        <taxon>Fungi</taxon>
        <taxon>Fungi incertae sedis</taxon>
        <taxon>Mucoromycota</taxon>
        <taxon>Mucoromycotina</taxon>
        <taxon>Mucoromycetes</taxon>
        <taxon>Mucorales</taxon>
        <taxon>Mucorineae</taxon>
        <taxon>Mucoraceae</taxon>
        <taxon>Parasitella</taxon>
    </lineage>
</organism>
<keyword evidence="2" id="KW-0813">Transport</keyword>
<keyword evidence="5" id="KW-0653">Protein transport</keyword>
<dbReference type="STRING" id="35722.A0A0B7MV13"/>
<accession>A0A0B7MV13</accession>
<dbReference type="InterPro" id="IPR040122">
    <property type="entry name" value="Importin_beta"/>
</dbReference>
<dbReference type="GO" id="GO:0003677">
    <property type="term" value="F:DNA binding"/>
    <property type="evidence" value="ECO:0007669"/>
    <property type="project" value="InterPro"/>
</dbReference>
<dbReference type="Gene3D" id="3.40.50.300">
    <property type="entry name" value="P-loop containing nucleotide triphosphate hydrolases"/>
    <property type="match status" value="1"/>
</dbReference>
<keyword evidence="3" id="KW-0963">Cytoplasm</keyword>
<proteinExistence type="predicted"/>
<protein>
    <recommendedName>
        <fullName evidence="6">RecA family profile 1 domain-containing protein</fullName>
    </recommendedName>
</protein>
<evidence type="ECO:0000256" key="5">
    <source>
        <dbReference type="ARBA" id="ARBA00022927"/>
    </source>
</evidence>
<dbReference type="GO" id="GO:0006281">
    <property type="term" value="P:DNA repair"/>
    <property type="evidence" value="ECO:0007669"/>
    <property type="project" value="InterPro"/>
</dbReference>
<name>A0A0B7MV13_9FUNG</name>
<dbReference type="InterPro" id="IPR003593">
    <property type="entry name" value="AAA+_ATPase"/>
</dbReference>
<dbReference type="Pfam" id="PF25574">
    <property type="entry name" value="TPR_IMB1"/>
    <property type="match status" value="1"/>
</dbReference>
<comment type="subcellular location">
    <subcellularLocation>
        <location evidence="1">Cytoplasm</location>
    </subcellularLocation>
</comment>
<dbReference type="InterPro" id="IPR013632">
    <property type="entry name" value="Rad51_C"/>
</dbReference>
<dbReference type="Proteomes" id="UP000054107">
    <property type="component" value="Unassembled WGS sequence"/>
</dbReference>
<dbReference type="PROSITE" id="PS50162">
    <property type="entry name" value="RECA_2"/>
    <property type="match status" value="1"/>
</dbReference>
<evidence type="ECO:0000256" key="1">
    <source>
        <dbReference type="ARBA" id="ARBA00004496"/>
    </source>
</evidence>
<dbReference type="EMBL" id="LN720687">
    <property type="protein sequence ID" value="CEP08957.1"/>
    <property type="molecule type" value="Genomic_DNA"/>
</dbReference>
<sequence>MEAALYQTLSTTNENAIDDSERKNAVQLLKRHQRENYATNNQLQDHIRISAGLALKNSLSRFRTIGGILADKRSKQLIKSNILSLAAIQPKNVANVISQVVATLAIIDIPLGEGDDIIATLVGNITQQHQPSSVKQVALQTIGFICEIMKNVDCVLNLSRHFDSVKVKLAAVKSLYNSLAFIHDNFENNVERDFIIKVVCDAATPNSCSTIELQVAAYECLNKIANLYYDKLEDYMTSALYNANPSVVLQSIEFWSTICDIEITRKKENTMPMFAFADKFIMYILPTLLELLIKDKQRADILESDEDWDIHKSASHCLSLVACCCKELIIPRLIQFIKKNLLCSEQTDWNQKEAAIIAFGSILDGPSRVKMKLLVDQILPTIVDCMKHPNAHIRLAASWTLVEIIKESSQVLEEPDTLHNVISAVIFGLRDANQRISHNACLAIIHCAEDTRLSHNTTKTFDLQDDTFMATIYEAISTIIKHCKDDCMKVVQHVLESVISRLEILYSAETNIPPTFSIKDVIPLQSSLLGVLLSCVHRLADKVSVYASHIMELSFSILSLLQNEYNTSMGVLLEDIYLVCSAMIVALGPQFHCYVDKLIPYISNIMDSNSIHNHDHHHCLIGVGIISDLSYALPNTIKTHGALFLELLLNTLKNERLHKDIKPATISCFGDVALALGSDVLPYINVIMMILQQAGNAQPDRNDKEMVNHVDAIRVSTIEAFVGMLQGLSQESFTRDIFLTHVHGFMLYVHCIAKDTIRSDALNQAILGLLGDVARIYRDKAPLPMLESVLQDLTIETLKGGTYFSSRTQEMAQWAEKLEEGGYDTLEQVKKECLSSLTKELEMNKEEAQAVGKPGVKGDCTAKQKTHEWLAMEIESSFTTAVKNFDRLLVYGISPKKITEICGESGTGKTQLCMQMAVTIQLPKSQGGSEGECVYIDTEGSFSASRIQQIAERFDLKDPMKGIHVFRVLNYTEFVAIIMQLTEILINRTKVKLVIIDSMAYHLRVNTLTFKGRNDFLNFAGLHLIKIAKDLTVSVSNFVREASLEQCNN</sequence>
<dbReference type="SMART" id="SM00382">
    <property type="entry name" value="AAA"/>
    <property type="match status" value="1"/>
</dbReference>
<dbReference type="GO" id="GO:0140664">
    <property type="term" value="F:ATP-dependent DNA damage sensor activity"/>
    <property type="evidence" value="ECO:0007669"/>
    <property type="project" value="InterPro"/>
</dbReference>
<keyword evidence="8" id="KW-1185">Reference proteome</keyword>
<evidence type="ECO:0000313" key="8">
    <source>
        <dbReference type="Proteomes" id="UP000054107"/>
    </source>
</evidence>
<dbReference type="GO" id="GO:0005737">
    <property type="term" value="C:cytoplasm"/>
    <property type="evidence" value="ECO:0007669"/>
    <property type="project" value="UniProtKB-SubCell"/>
</dbReference>
<dbReference type="Pfam" id="PF13513">
    <property type="entry name" value="HEAT_EZ"/>
    <property type="match status" value="1"/>
</dbReference>
<dbReference type="GO" id="GO:0005524">
    <property type="term" value="F:ATP binding"/>
    <property type="evidence" value="ECO:0007669"/>
    <property type="project" value="InterPro"/>
</dbReference>
<dbReference type="AlphaFoldDB" id="A0A0B7MV13"/>
<feature type="domain" description="RecA family profile 1" evidence="6">
    <location>
        <begin position="874"/>
        <end position="1049"/>
    </location>
</feature>
<dbReference type="InterPro" id="IPR011989">
    <property type="entry name" value="ARM-like"/>
</dbReference>